<accession>A0ABW8VNX5</accession>
<evidence type="ECO:0000313" key="1">
    <source>
        <dbReference type="EMBL" id="MFL8936540.1"/>
    </source>
</evidence>
<proteinExistence type="predicted"/>
<dbReference type="RefSeq" id="WP_411159336.1">
    <property type="nucleotide sequence ID" value="NZ_JBJOSA010000004.1"/>
</dbReference>
<reference evidence="1 2" key="1">
    <citation type="submission" date="2024-12" db="EMBL/GenBank/DDBJ databases">
        <authorList>
            <person name="Li X."/>
            <person name="Zhang D."/>
        </authorList>
    </citation>
    <scope>NUCLEOTIDE SEQUENCE [LARGE SCALE GENOMIC DNA]</scope>
    <source>
        <strain evidence="1 2">JCM19602</strain>
    </source>
</reference>
<organism evidence="1 2">
    <name type="scientific">Rossellomorea oryzaecorticis</name>
    <dbReference type="NCBI Taxonomy" id="1396505"/>
    <lineage>
        <taxon>Bacteria</taxon>
        <taxon>Bacillati</taxon>
        <taxon>Bacillota</taxon>
        <taxon>Bacilli</taxon>
        <taxon>Bacillales</taxon>
        <taxon>Bacillaceae</taxon>
        <taxon>Rossellomorea</taxon>
    </lineage>
</organism>
<dbReference type="EMBL" id="JBJOSA010000004">
    <property type="protein sequence ID" value="MFL8936540.1"/>
    <property type="molecule type" value="Genomic_DNA"/>
</dbReference>
<name>A0ABW8VNX5_9BACI</name>
<protein>
    <submittedName>
        <fullName evidence="1">Uncharacterized protein</fullName>
    </submittedName>
</protein>
<evidence type="ECO:0000313" key="2">
    <source>
        <dbReference type="Proteomes" id="UP001628668"/>
    </source>
</evidence>
<gene>
    <name evidence="1" type="ORF">ACKA06_07010</name>
</gene>
<sequence>MSMGEASFKKEESQKHFSLFLALFYCSVEEIQHLGKTGAWIWEQEDWLLQYQKKKIVPEGNGAGKISTFFEGVSTKIWIYQRKFKDTNNFSALTDNSSKTDKFRTQMKR</sequence>
<comment type="caution">
    <text evidence="1">The sequence shown here is derived from an EMBL/GenBank/DDBJ whole genome shotgun (WGS) entry which is preliminary data.</text>
</comment>
<keyword evidence="2" id="KW-1185">Reference proteome</keyword>
<dbReference type="Proteomes" id="UP001628668">
    <property type="component" value="Unassembled WGS sequence"/>
</dbReference>